<reference evidence="3" key="1">
    <citation type="submission" date="2022-05" db="EMBL/GenBank/DDBJ databases">
        <authorList>
            <person name="Pankratov T."/>
        </authorList>
    </citation>
    <scope>NUCLEOTIDE SEQUENCE</scope>
    <source>
        <strain evidence="3">BP6-180914</strain>
    </source>
</reference>
<dbReference type="AlphaFoldDB" id="A0AA41YQ78"/>
<evidence type="ECO:0000313" key="3">
    <source>
        <dbReference type="EMBL" id="MCW6506554.1"/>
    </source>
</evidence>
<keyword evidence="1" id="KW-0812">Transmembrane</keyword>
<protein>
    <submittedName>
        <fullName evidence="3">DUF1127 domain-containing protein</fullName>
    </submittedName>
</protein>
<keyword evidence="1" id="KW-1133">Transmembrane helix</keyword>
<evidence type="ECO:0000313" key="4">
    <source>
        <dbReference type="Proteomes" id="UP001165667"/>
    </source>
</evidence>
<dbReference type="Pfam" id="PF06568">
    <property type="entry name" value="YjiS-like"/>
    <property type="match status" value="1"/>
</dbReference>
<dbReference type="EMBL" id="JAMOIM010000001">
    <property type="protein sequence ID" value="MCW6506554.1"/>
    <property type="molecule type" value="Genomic_DNA"/>
</dbReference>
<proteinExistence type="predicted"/>
<sequence length="72" mass="7937">MSTLSFPTSVRPRTAGGAFHVIGALAGRLALAWRLRKANHSMHLLSDEMLHDIGVSRSEIEEVTRFGRGAHR</sequence>
<dbReference type="RefSeq" id="WP_282582914.1">
    <property type="nucleotide sequence ID" value="NZ_JAMOIM010000001.1"/>
</dbReference>
<gene>
    <name evidence="3" type="ORF">M8523_00780</name>
</gene>
<name>A0AA41YQ78_9HYPH</name>
<comment type="caution">
    <text evidence="3">The sequence shown here is derived from an EMBL/GenBank/DDBJ whole genome shotgun (WGS) entry which is preliminary data.</text>
</comment>
<keyword evidence="1" id="KW-0472">Membrane</keyword>
<feature type="transmembrane region" description="Helical" evidence="1">
    <location>
        <begin position="15"/>
        <end position="33"/>
    </location>
</feature>
<organism evidence="3 4">
    <name type="scientific">Lichenifustis flavocetrariae</name>
    <dbReference type="NCBI Taxonomy" id="2949735"/>
    <lineage>
        <taxon>Bacteria</taxon>
        <taxon>Pseudomonadati</taxon>
        <taxon>Pseudomonadota</taxon>
        <taxon>Alphaproteobacteria</taxon>
        <taxon>Hyphomicrobiales</taxon>
        <taxon>Lichenihabitantaceae</taxon>
        <taxon>Lichenifustis</taxon>
    </lineage>
</organism>
<evidence type="ECO:0000256" key="1">
    <source>
        <dbReference type="SAM" id="Phobius"/>
    </source>
</evidence>
<dbReference type="InterPro" id="IPR009506">
    <property type="entry name" value="YjiS-like"/>
</dbReference>
<feature type="domain" description="YjiS-like" evidence="2">
    <location>
        <begin position="45"/>
        <end position="61"/>
    </location>
</feature>
<keyword evidence="4" id="KW-1185">Reference proteome</keyword>
<dbReference type="Proteomes" id="UP001165667">
    <property type="component" value="Unassembled WGS sequence"/>
</dbReference>
<accession>A0AA41YQ78</accession>
<evidence type="ECO:0000259" key="2">
    <source>
        <dbReference type="Pfam" id="PF06568"/>
    </source>
</evidence>